<dbReference type="InterPro" id="IPR015422">
    <property type="entry name" value="PyrdxlP-dep_Trfase_small"/>
</dbReference>
<feature type="non-terminal residue" evidence="7">
    <location>
        <position position="150"/>
    </location>
</feature>
<reference evidence="7" key="1">
    <citation type="journal article" date="2020" name="mSystems">
        <title>Genome- and Community-Level Interaction Insights into Carbon Utilization and Element Cycling Functions of Hydrothermarchaeota in Hydrothermal Sediment.</title>
        <authorList>
            <person name="Zhou Z."/>
            <person name="Liu Y."/>
            <person name="Xu W."/>
            <person name="Pan J."/>
            <person name="Luo Z.H."/>
            <person name="Li M."/>
        </authorList>
    </citation>
    <scope>NUCLEOTIDE SEQUENCE [LARGE SCALE GENOMIC DNA]</scope>
    <source>
        <strain evidence="7">HyVt-443</strain>
    </source>
</reference>
<proteinExistence type="inferred from homology"/>
<dbReference type="EMBL" id="DRKP01000071">
    <property type="protein sequence ID" value="HEB96041.1"/>
    <property type="molecule type" value="Genomic_DNA"/>
</dbReference>
<dbReference type="Gene3D" id="3.40.640.10">
    <property type="entry name" value="Type I PLP-dependent aspartate aminotransferase-like (Major domain)"/>
    <property type="match status" value="1"/>
</dbReference>
<name>A0A831RN95_9GAMM</name>
<evidence type="ECO:0000256" key="4">
    <source>
        <dbReference type="ARBA" id="ARBA00022679"/>
    </source>
</evidence>
<comment type="similarity">
    <text evidence="2">Belongs to the class-I pyridoxal-phosphate-dependent aminotransferase family.</text>
</comment>
<comment type="caution">
    <text evidence="7">The sequence shown here is derived from an EMBL/GenBank/DDBJ whole genome shotgun (WGS) entry which is preliminary data.</text>
</comment>
<organism evidence="7">
    <name type="scientific">Sedimenticola thiotaurini</name>
    <dbReference type="NCBI Taxonomy" id="1543721"/>
    <lineage>
        <taxon>Bacteria</taxon>
        <taxon>Pseudomonadati</taxon>
        <taxon>Pseudomonadota</taxon>
        <taxon>Gammaproteobacteria</taxon>
        <taxon>Chromatiales</taxon>
        <taxon>Sedimenticolaceae</taxon>
        <taxon>Sedimenticola</taxon>
    </lineage>
</organism>
<dbReference type="InterPro" id="IPR004839">
    <property type="entry name" value="Aminotransferase_I/II_large"/>
</dbReference>
<protein>
    <submittedName>
        <fullName evidence="7">Aminotransferase class I/II-fold pyridoxal phosphate-dependent enzyme</fullName>
    </submittedName>
</protein>
<gene>
    <name evidence="7" type="ORF">ENI96_06395</name>
</gene>
<sequence>MTQQAQQIPDINLNLNVRGLSQSATLAINERCARMHREGKDVYRLGLGQSPFPVAEPVVAELRSNAHQKDYLPVKGLPRLREAVASYHCRQEGVEYSADDVLIGPGSKELMFLVQLVYYGDLVIPTPSWVSYAPQANIIGRHIRWVPTRA</sequence>
<keyword evidence="4" id="KW-0808">Transferase</keyword>
<evidence type="ECO:0000313" key="7">
    <source>
        <dbReference type="EMBL" id="HEB96041.1"/>
    </source>
</evidence>
<dbReference type="SUPFAM" id="SSF53383">
    <property type="entry name" value="PLP-dependent transferases"/>
    <property type="match status" value="1"/>
</dbReference>
<dbReference type="GO" id="GO:0008483">
    <property type="term" value="F:transaminase activity"/>
    <property type="evidence" value="ECO:0007669"/>
    <property type="project" value="UniProtKB-KW"/>
</dbReference>
<dbReference type="GO" id="GO:0030170">
    <property type="term" value="F:pyridoxal phosphate binding"/>
    <property type="evidence" value="ECO:0007669"/>
    <property type="project" value="InterPro"/>
</dbReference>
<dbReference type="InterPro" id="IPR015421">
    <property type="entry name" value="PyrdxlP-dep_Trfase_major"/>
</dbReference>
<evidence type="ECO:0000259" key="6">
    <source>
        <dbReference type="Pfam" id="PF00155"/>
    </source>
</evidence>
<dbReference type="InterPro" id="IPR015424">
    <property type="entry name" value="PyrdxlP-dep_Trfase"/>
</dbReference>
<comment type="cofactor">
    <cofactor evidence="1">
        <name>pyridoxal 5'-phosphate</name>
        <dbReference type="ChEBI" id="CHEBI:597326"/>
    </cofactor>
</comment>
<dbReference type="GO" id="GO:0006520">
    <property type="term" value="P:amino acid metabolic process"/>
    <property type="evidence" value="ECO:0007669"/>
    <property type="project" value="InterPro"/>
</dbReference>
<evidence type="ECO:0000256" key="5">
    <source>
        <dbReference type="ARBA" id="ARBA00022898"/>
    </source>
</evidence>
<evidence type="ECO:0000256" key="3">
    <source>
        <dbReference type="ARBA" id="ARBA00022576"/>
    </source>
</evidence>
<feature type="domain" description="Aminotransferase class I/classII large" evidence="6">
    <location>
        <begin position="42"/>
        <end position="148"/>
    </location>
</feature>
<keyword evidence="3 7" id="KW-0032">Aminotransferase</keyword>
<dbReference type="PANTHER" id="PTHR46383">
    <property type="entry name" value="ASPARTATE AMINOTRANSFERASE"/>
    <property type="match status" value="1"/>
</dbReference>
<keyword evidence="5" id="KW-0663">Pyridoxal phosphate</keyword>
<evidence type="ECO:0000256" key="1">
    <source>
        <dbReference type="ARBA" id="ARBA00001933"/>
    </source>
</evidence>
<dbReference type="Proteomes" id="UP000886251">
    <property type="component" value="Unassembled WGS sequence"/>
</dbReference>
<dbReference type="Pfam" id="PF00155">
    <property type="entry name" value="Aminotran_1_2"/>
    <property type="match status" value="1"/>
</dbReference>
<dbReference type="Gene3D" id="3.90.1150.10">
    <property type="entry name" value="Aspartate Aminotransferase, domain 1"/>
    <property type="match status" value="1"/>
</dbReference>
<accession>A0A831RN95</accession>
<dbReference type="PANTHER" id="PTHR46383:SF1">
    <property type="entry name" value="ASPARTATE AMINOTRANSFERASE"/>
    <property type="match status" value="1"/>
</dbReference>
<dbReference type="AlphaFoldDB" id="A0A831RN95"/>
<evidence type="ECO:0000256" key="2">
    <source>
        <dbReference type="ARBA" id="ARBA00007441"/>
    </source>
</evidence>
<dbReference type="InterPro" id="IPR050596">
    <property type="entry name" value="AspAT/PAT-like"/>
</dbReference>